<dbReference type="Pfam" id="PF04405">
    <property type="entry name" value="ScdA_N"/>
    <property type="match status" value="1"/>
</dbReference>
<reference evidence="6 7" key="1">
    <citation type="submission" date="2017-08" db="EMBL/GenBank/DDBJ databases">
        <authorList>
            <person name="de Groot N.N."/>
        </authorList>
    </citation>
    <scope>NUCLEOTIDE SEQUENCE [LARGE SCALE GENOMIC DNA]</scope>
    <source>
        <strain evidence="6 7">USBA 78</strain>
    </source>
</reference>
<dbReference type="InterPro" id="IPR019903">
    <property type="entry name" value="RIC_family"/>
</dbReference>
<proteinExistence type="predicted"/>
<dbReference type="EMBL" id="OBMM01000003">
    <property type="protein sequence ID" value="SOC20233.1"/>
    <property type="molecule type" value="Genomic_DNA"/>
</dbReference>
<dbReference type="GO" id="GO:0046872">
    <property type="term" value="F:metal ion binding"/>
    <property type="evidence" value="ECO:0007669"/>
    <property type="project" value="UniProtKB-KW"/>
</dbReference>
<evidence type="ECO:0000313" key="7">
    <source>
        <dbReference type="Proteomes" id="UP000219068"/>
    </source>
</evidence>
<keyword evidence="3" id="KW-0479">Metal-binding</keyword>
<dbReference type="Pfam" id="PF01814">
    <property type="entry name" value="Hemerythrin"/>
    <property type="match status" value="1"/>
</dbReference>
<evidence type="ECO:0000259" key="5">
    <source>
        <dbReference type="Pfam" id="PF01814"/>
    </source>
</evidence>
<dbReference type="InterPro" id="IPR012312">
    <property type="entry name" value="Hemerythrin-like"/>
</dbReference>
<comment type="subcellular location">
    <subcellularLocation>
        <location evidence="1">Cytoplasm</location>
    </subcellularLocation>
</comment>
<evidence type="ECO:0000256" key="1">
    <source>
        <dbReference type="ARBA" id="ARBA00004496"/>
    </source>
</evidence>
<dbReference type="RefSeq" id="WP_097051945.1">
    <property type="nucleotide sequence ID" value="NZ_OBMM01000003.1"/>
</dbReference>
<evidence type="ECO:0000256" key="3">
    <source>
        <dbReference type="ARBA" id="ARBA00022723"/>
    </source>
</evidence>
<gene>
    <name evidence="6" type="ORF">SAMN05428964_10329</name>
</gene>
<dbReference type="GO" id="GO:0005737">
    <property type="term" value="C:cytoplasm"/>
    <property type="evidence" value="ECO:0007669"/>
    <property type="project" value="UniProtKB-SubCell"/>
</dbReference>
<evidence type="ECO:0000256" key="2">
    <source>
        <dbReference type="ARBA" id="ARBA00022490"/>
    </source>
</evidence>
<dbReference type="PANTHER" id="PTHR36438">
    <property type="entry name" value="IRON-SULFUR CLUSTER REPAIR PROTEIN YTFE"/>
    <property type="match status" value="1"/>
</dbReference>
<evidence type="ECO:0000313" key="6">
    <source>
        <dbReference type="EMBL" id="SOC20233.1"/>
    </source>
</evidence>
<evidence type="ECO:0000256" key="4">
    <source>
        <dbReference type="ARBA" id="ARBA00023004"/>
    </source>
</evidence>
<keyword evidence="4" id="KW-0408">Iron</keyword>
<dbReference type="Proteomes" id="UP000219068">
    <property type="component" value="Unassembled WGS sequence"/>
</dbReference>
<accession>A0A285TDS7</accession>
<dbReference type="AlphaFoldDB" id="A0A285TDS7"/>
<feature type="domain" description="Hemerythrin-like" evidence="5">
    <location>
        <begin position="92"/>
        <end position="233"/>
    </location>
</feature>
<name>A0A285TDS7_9PROT</name>
<protein>
    <submittedName>
        <fullName evidence="6">Regulator of cell morphogenesis and NO signaling</fullName>
    </submittedName>
</protein>
<dbReference type="Gene3D" id="1.20.120.520">
    <property type="entry name" value="nmb1532 protein domain like"/>
    <property type="match status" value="1"/>
</dbReference>
<dbReference type="PANTHER" id="PTHR36438:SF1">
    <property type="entry name" value="IRON-SULFUR CLUSTER REPAIR PROTEIN YTFE"/>
    <property type="match status" value="1"/>
</dbReference>
<organism evidence="6 7">
    <name type="scientific">Thalassospira xiamenensis</name>
    <dbReference type="NCBI Taxonomy" id="220697"/>
    <lineage>
        <taxon>Bacteria</taxon>
        <taxon>Pseudomonadati</taxon>
        <taxon>Pseudomonadota</taxon>
        <taxon>Alphaproteobacteria</taxon>
        <taxon>Rhodospirillales</taxon>
        <taxon>Thalassospiraceae</taxon>
        <taxon>Thalassospira</taxon>
    </lineage>
</organism>
<keyword evidence="2" id="KW-0963">Cytoplasm</keyword>
<sequence length="235" mass="26304">MQSDFTHDQDPANSANLIHRKVGDLVASFPGATLVLRRHKIGFCCSSNKSLDEVASVKGLDASLIARELCDLPKGPLTLPDPNDIDAFIDFILDRYHQTHRDELAELILLARKVEAVHGDHPDAPAGLADALFEMTEKLDSHMAKEEMVLFPAMREMQRNSASTIPLIMPIHCMREEHDEHAEAIHKLQKLTNNFTLPDGVCGSWRALYSGTAKLVEDLVAHIHLENEILFPRFE</sequence>
<dbReference type="CDD" id="cd12108">
    <property type="entry name" value="Hr-like"/>
    <property type="match status" value="1"/>
</dbReference>